<protein>
    <submittedName>
        <fullName evidence="1">Uncharacterized protein</fullName>
    </submittedName>
</protein>
<keyword evidence="2" id="KW-1185">Reference proteome</keyword>
<dbReference type="AlphaFoldDB" id="A0A419S8Y7"/>
<comment type="caution">
    <text evidence="1">The sequence shown here is derived from an EMBL/GenBank/DDBJ whole genome shotgun (WGS) entry which is preliminary data.</text>
</comment>
<organism evidence="1 2">
    <name type="scientific">Pelobium manganitolerans</name>
    <dbReference type="NCBI Taxonomy" id="1842495"/>
    <lineage>
        <taxon>Bacteria</taxon>
        <taxon>Pseudomonadati</taxon>
        <taxon>Bacteroidota</taxon>
        <taxon>Sphingobacteriia</taxon>
        <taxon>Sphingobacteriales</taxon>
        <taxon>Sphingobacteriaceae</taxon>
        <taxon>Pelobium</taxon>
    </lineage>
</organism>
<accession>A0A419S8Y7</accession>
<name>A0A419S8Y7_9SPHI</name>
<proteinExistence type="predicted"/>
<evidence type="ECO:0000313" key="2">
    <source>
        <dbReference type="Proteomes" id="UP000283433"/>
    </source>
</evidence>
<gene>
    <name evidence="1" type="ORF">BCY91_15695</name>
</gene>
<dbReference type="Proteomes" id="UP000283433">
    <property type="component" value="Unassembled WGS sequence"/>
</dbReference>
<sequence>MRGFEIILAMALSLSPNLLIVIGSFLLQNADELSLSAAKQEVIAQYKMHQAEQEAGAKSASFEISENGFVRYRRINNDKTEYYSVKLDQLKDLEYLGDETKGWLVLKFPEETVIYQTYNDKNGNVDEMLEEIKIPMKNVEVSQLNRLQNAIEKLKQSF</sequence>
<reference evidence="1 2" key="1">
    <citation type="submission" date="2016-07" db="EMBL/GenBank/DDBJ databases">
        <title>Genome of Pelobium manganitolerans.</title>
        <authorList>
            <person name="Wu S."/>
            <person name="Wang G."/>
        </authorList>
    </citation>
    <scope>NUCLEOTIDE SEQUENCE [LARGE SCALE GENOMIC DNA]</scope>
    <source>
        <strain evidence="1 2">YS-25</strain>
    </source>
</reference>
<evidence type="ECO:0000313" key="1">
    <source>
        <dbReference type="EMBL" id="RKD18245.1"/>
    </source>
</evidence>
<dbReference type="EMBL" id="MBTA01000005">
    <property type="protein sequence ID" value="RKD18245.1"/>
    <property type="molecule type" value="Genomic_DNA"/>
</dbReference>
<dbReference type="RefSeq" id="WP_120180963.1">
    <property type="nucleotide sequence ID" value="NZ_MBTA01000005.1"/>
</dbReference>